<evidence type="ECO:0000313" key="2">
    <source>
        <dbReference type="EMBL" id="KAD4585013.1"/>
    </source>
</evidence>
<feature type="region of interest" description="Disordered" evidence="1">
    <location>
        <begin position="1"/>
        <end position="22"/>
    </location>
</feature>
<sequence>MEDEGRIVNSASEMEEKGGKRRCVDRVENSVSVSVREAQVEDKQPCEDLDQSFVENPSSASASASSSETIPIHRLKIRNPKRFEMFLLLLLVPKGRVTGGYILKHLAVVASNFPRDCHEEDLVNSSLATTTVKRATKHPAFHSAPQIKEVAEDAFFKLPTPLAPVYAESETYYVQRLVEGKRVTEIRFRRYA</sequence>
<dbReference type="EMBL" id="SZYD01000012">
    <property type="protein sequence ID" value="KAD4585013.1"/>
    <property type="molecule type" value="Genomic_DNA"/>
</dbReference>
<evidence type="ECO:0000256" key="1">
    <source>
        <dbReference type="SAM" id="MobiDB-lite"/>
    </source>
</evidence>
<protein>
    <submittedName>
        <fullName evidence="2">Uncharacterized protein</fullName>
    </submittedName>
</protein>
<dbReference type="AlphaFoldDB" id="A0A5N6NCD7"/>
<reference evidence="2 3" key="1">
    <citation type="submission" date="2019-05" db="EMBL/GenBank/DDBJ databases">
        <title>Mikania micrantha, genome provides insights into the molecular mechanism of rapid growth.</title>
        <authorList>
            <person name="Liu B."/>
        </authorList>
    </citation>
    <scope>NUCLEOTIDE SEQUENCE [LARGE SCALE GENOMIC DNA]</scope>
    <source>
        <strain evidence="2">NLD-2019</strain>
        <tissue evidence="2">Leaf</tissue>
    </source>
</reference>
<name>A0A5N6NCD7_9ASTR</name>
<keyword evidence="3" id="KW-1185">Reference proteome</keyword>
<proteinExistence type="predicted"/>
<comment type="caution">
    <text evidence="2">The sequence shown here is derived from an EMBL/GenBank/DDBJ whole genome shotgun (WGS) entry which is preliminary data.</text>
</comment>
<accession>A0A5N6NCD7</accession>
<organism evidence="2 3">
    <name type="scientific">Mikania micrantha</name>
    <name type="common">bitter vine</name>
    <dbReference type="NCBI Taxonomy" id="192012"/>
    <lineage>
        <taxon>Eukaryota</taxon>
        <taxon>Viridiplantae</taxon>
        <taxon>Streptophyta</taxon>
        <taxon>Embryophyta</taxon>
        <taxon>Tracheophyta</taxon>
        <taxon>Spermatophyta</taxon>
        <taxon>Magnoliopsida</taxon>
        <taxon>eudicotyledons</taxon>
        <taxon>Gunneridae</taxon>
        <taxon>Pentapetalae</taxon>
        <taxon>asterids</taxon>
        <taxon>campanulids</taxon>
        <taxon>Asterales</taxon>
        <taxon>Asteraceae</taxon>
        <taxon>Asteroideae</taxon>
        <taxon>Heliantheae alliance</taxon>
        <taxon>Eupatorieae</taxon>
        <taxon>Mikania</taxon>
    </lineage>
</organism>
<evidence type="ECO:0000313" key="3">
    <source>
        <dbReference type="Proteomes" id="UP000326396"/>
    </source>
</evidence>
<dbReference type="Proteomes" id="UP000326396">
    <property type="component" value="Linkage Group LG2"/>
</dbReference>
<gene>
    <name evidence="2" type="ORF">E3N88_22614</name>
</gene>